<proteinExistence type="inferred from homology"/>
<evidence type="ECO:0000256" key="1">
    <source>
        <dbReference type="ARBA" id="ARBA00006100"/>
    </source>
</evidence>
<sequence>MQVAQHSMLKPSSWFRSLQPTTKLCTPSVSNLDRGSKRGGRGLVTLGRQPEVPAANHLSNLTLECPPSTLQQQQQQQQQQPTSAYLHLPFCKRKCFYCDFPVEAVGMKTEAQRVQQRMQDYVKLLCKEIKAMQPLNDAPLKTVYFGGGTPSLVPPDLMARILDTLHHHLRIEPQAEVTLEADPGTFDAPRLRAYMDLGINRISMGVQSFDEGLLKACGRPHDLREVYRAIEAVHASTIPSWSLDIISGLPRLSMDSWRHTLQEAIHAQPSHVSVYDLQVEEGTPFARWFSPGSAPLPDDDNTATMYAAASATLQDAGYEHYEVSNYARPGHRSQHNQVYWRCLPCYGFGLGAASYVEGRRFSRPASMPKYKQWVEDFASPDSKSRGVPGLSQPPDSQEERMLDAVMLRLRTADGLDMRSFASEYGADAARRALTALEPHFQDGLVLAVHEGRAPTGPTNLGSLHDQLVNARGVRLADPDGFLLSNHIISDVFAALSALE</sequence>
<dbReference type="InterPro" id="IPR034505">
    <property type="entry name" value="Coproporphyrinogen-III_oxidase"/>
</dbReference>
<dbReference type="InterPro" id="IPR058240">
    <property type="entry name" value="rSAM_sf"/>
</dbReference>
<organism evidence="7 8">
    <name type="scientific">Dunaliella salina</name>
    <name type="common">Green alga</name>
    <name type="synonym">Protococcus salinus</name>
    <dbReference type="NCBI Taxonomy" id="3046"/>
    <lineage>
        <taxon>Eukaryota</taxon>
        <taxon>Viridiplantae</taxon>
        <taxon>Chlorophyta</taxon>
        <taxon>core chlorophytes</taxon>
        <taxon>Chlorophyceae</taxon>
        <taxon>CS clade</taxon>
        <taxon>Chlamydomonadales</taxon>
        <taxon>Dunaliellaceae</taxon>
        <taxon>Dunaliella</taxon>
    </lineage>
</organism>
<dbReference type="InterPro" id="IPR023404">
    <property type="entry name" value="rSAM_horseshoe"/>
</dbReference>
<comment type="function">
    <text evidence="4">May be a heme chaperone, appears to bind heme. Homologous bacterial proteins do not have oxygen-independent coproporphyrinogen-III oxidase activity. Binds 1 [4Fe-4S] cluster. The cluster is coordinated with 3 cysteines and an exchangeable S-adenosyl-L-methionine.</text>
</comment>
<dbReference type="Gene3D" id="3.80.30.20">
    <property type="entry name" value="tm_1862 like domain"/>
    <property type="match status" value="1"/>
</dbReference>
<dbReference type="SFLD" id="SFLDS00029">
    <property type="entry name" value="Radical_SAM"/>
    <property type="match status" value="2"/>
</dbReference>
<evidence type="ECO:0000259" key="6">
    <source>
        <dbReference type="PROSITE" id="PS51918"/>
    </source>
</evidence>
<dbReference type="PANTHER" id="PTHR13932">
    <property type="entry name" value="COPROPORPHYRINIGEN III OXIDASE"/>
    <property type="match status" value="1"/>
</dbReference>
<feature type="region of interest" description="Disordered" evidence="5">
    <location>
        <begin position="379"/>
        <end position="398"/>
    </location>
</feature>
<dbReference type="SFLD" id="SFLDG01065">
    <property type="entry name" value="anaerobic_coproporphyrinogen-I"/>
    <property type="match status" value="2"/>
</dbReference>
<evidence type="ECO:0000313" key="8">
    <source>
        <dbReference type="Proteomes" id="UP000815325"/>
    </source>
</evidence>
<dbReference type="NCBIfam" id="TIGR00539">
    <property type="entry name" value="hemN_rel"/>
    <property type="match status" value="1"/>
</dbReference>
<comment type="caution">
    <text evidence="7">The sequence shown here is derived from an EMBL/GenBank/DDBJ whole genome shotgun (WGS) entry which is preliminary data.</text>
</comment>
<protein>
    <recommendedName>
        <fullName evidence="2">Radical S-adenosyl methionine domain-containing protein 1, mitochondrial</fullName>
    </recommendedName>
    <alternativeName>
        <fullName evidence="3">Putative heme chaperone</fullName>
    </alternativeName>
</protein>
<evidence type="ECO:0000256" key="2">
    <source>
        <dbReference type="ARBA" id="ARBA00014678"/>
    </source>
</evidence>
<dbReference type="CDD" id="cd01335">
    <property type="entry name" value="Radical_SAM"/>
    <property type="match status" value="1"/>
</dbReference>
<dbReference type="EMBL" id="MU069553">
    <property type="protein sequence ID" value="KAF5839145.1"/>
    <property type="molecule type" value="Genomic_DNA"/>
</dbReference>
<evidence type="ECO:0000313" key="7">
    <source>
        <dbReference type="EMBL" id="KAF5839145.1"/>
    </source>
</evidence>
<reference evidence="7" key="1">
    <citation type="submission" date="2017-08" db="EMBL/GenBank/DDBJ databases">
        <authorList>
            <person name="Polle J.E."/>
            <person name="Barry K."/>
            <person name="Cushman J."/>
            <person name="Schmutz J."/>
            <person name="Tran D."/>
            <person name="Hathwaick L.T."/>
            <person name="Yim W.C."/>
            <person name="Jenkins J."/>
            <person name="Mckie-Krisberg Z.M."/>
            <person name="Prochnik S."/>
            <person name="Lindquist E."/>
            <person name="Dockter R.B."/>
            <person name="Adam C."/>
            <person name="Molina H."/>
            <person name="Bunkerborg J."/>
            <person name="Jin E."/>
            <person name="Buchheim M."/>
            <person name="Magnuson J."/>
        </authorList>
    </citation>
    <scope>NUCLEOTIDE SEQUENCE</scope>
    <source>
        <strain evidence="7">CCAP 19/18</strain>
    </source>
</reference>
<dbReference type="SUPFAM" id="SSF102114">
    <property type="entry name" value="Radical SAM enzymes"/>
    <property type="match status" value="1"/>
</dbReference>
<evidence type="ECO:0000256" key="5">
    <source>
        <dbReference type="SAM" id="MobiDB-lite"/>
    </source>
</evidence>
<dbReference type="SFLD" id="SFLDF00288">
    <property type="entry name" value="HemN-like__clustered_with_nucl"/>
    <property type="match status" value="1"/>
</dbReference>
<comment type="similarity">
    <text evidence="1">Belongs to the anaerobic coproporphyrinogen-III oxidase family. HemW subfamily.</text>
</comment>
<keyword evidence="8" id="KW-1185">Reference proteome</keyword>
<evidence type="ECO:0000256" key="3">
    <source>
        <dbReference type="ARBA" id="ARBA00033094"/>
    </source>
</evidence>
<dbReference type="SFLD" id="SFLDF00562">
    <property type="entry name" value="HemN-like__clustered_with_heat"/>
    <property type="match status" value="1"/>
</dbReference>
<dbReference type="InterPro" id="IPR007197">
    <property type="entry name" value="rSAM"/>
</dbReference>
<name>A0ABQ7GX05_DUNSA</name>
<dbReference type="SMART" id="SM00729">
    <property type="entry name" value="Elp3"/>
    <property type="match status" value="1"/>
</dbReference>
<dbReference type="Pfam" id="PF06969">
    <property type="entry name" value="HemN_C"/>
    <property type="match status" value="1"/>
</dbReference>
<gene>
    <name evidence="7" type="ORF">DUNSADRAFT_1458</name>
</gene>
<dbReference type="Pfam" id="PF04055">
    <property type="entry name" value="Radical_SAM"/>
    <property type="match status" value="1"/>
</dbReference>
<dbReference type="InterPro" id="IPR004559">
    <property type="entry name" value="HemW-like"/>
</dbReference>
<dbReference type="PROSITE" id="PS51918">
    <property type="entry name" value="RADICAL_SAM"/>
    <property type="match status" value="1"/>
</dbReference>
<accession>A0ABQ7GX05</accession>
<dbReference type="InterPro" id="IPR010723">
    <property type="entry name" value="HemN_C"/>
</dbReference>
<dbReference type="InterPro" id="IPR006638">
    <property type="entry name" value="Elp3/MiaA/NifB-like_rSAM"/>
</dbReference>
<feature type="domain" description="Radical SAM core" evidence="6">
    <location>
        <begin position="76"/>
        <end position="319"/>
    </location>
</feature>
<evidence type="ECO:0000256" key="4">
    <source>
        <dbReference type="ARBA" id="ARBA00045130"/>
    </source>
</evidence>
<dbReference type="PANTHER" id="PTHR13932:SF5">
    <property type="entry name" value="RADICAL S-ADENOSYL METHIONINE DOMAIN-CONTAINING PROTEIN 1, MITOCHONDRIAL"/>
    <property type="match status" value="1"/>
</dbReference>
<dbReference type="Proteomes" id="UP000815325">
    <property type="component" value="Unassembled WGS sequence"/>
</dbReference>